<dbReference type="EMBL" id="WNDP01000044">
    <property type="protein sequence ID" value="KAF1025199.1"/>
    <property type="molecule type" value="Genomic_DNA"/>
</dbReference>
<evidence type="ECO:0008006" key="3">
    <source>
        <dbReference type="Google" id="ProtNLM"/>
    </source>
</evidence>
<sequence>MTYSYDYATRYPFFGMSESMHIYHRATSYEHLALNQHFSVHYDQFRHERVYTCQRNAIWYFLHAALKGYSNAQYKLGMIYLQGQLGLLADQGKARKWLSLAAHQGHVEAQNQLHQIYLQ</sequence>
<dbReference type="Proteomes" id="UP000490535">
    <property type="component" value="Unassembled WGS sequence"/>
</dbReference>
<evidence type="ECO:0000313" key="1">
    <source>
        <dbReference type="EMBL" id="KAF1025199.1"/>
    </source>
</evidence>
<accession>A0A833UV73</accession>
<proteinExistence type="predicted"/>
<dbReference type="SMART" id="SM00671">
    <property type="entry name" value="SEL1"/>
    <property type="match status" value="1"/>
</dbReference>
<dbReference type="Pfam" id="PF08238">
    <property type="entry name" value="Sel1"/>
    <property type="match status" value="1"/>
</dbReference>
<name>A0A833UV73_ACIBZ</name>
<dbReference type="InterPro" id="IPR011990">
    <property type="entry name" value="TPR-like_helical_dom_sf"/>
</dbReference>
<dbReference type="SUPFAM" id="SSF81901">
    <property type="entry name" value="HCP-like"/>
    <property type="match status" value="1"/>
</dbReference>
<dbReference type="InterPro" id="IPR006597">
    <property type="entry name" value="Sel1-like"/>
</dbReference>
<dbReference type="AlphaFoldDB" id="A0A833UV73"/>
<dbReference type="PANTHER" id="PTHR11102">
    <property type="entry name" value="SEL-1-LIKE PROTEIN"/>
    <property type="match status" value="1"/>
</dbReference>
<reference evidence="2" key="1">
    <citation type="journal article" date="2020" name="MBio">
        <title>Horizontal gene transfer to a defensive symbiont with a reduced genome amongst a multipartite beetle microbiome.</title>
        <authorList>
            <person name="Waterworth S.C."/>
            <person name="Florez L.V."/>
            <person name="Rees E.R."/>
            <person name="Hertweck C."/>
            <person name="Kaltenpoth M."/>
            <person name="Kwan J.C."/>
        </authorList>
    </citation>
    <scope>NUCLEOTIDE SEQUENCE [LARGE SCALE GENOMIC DNA]</scope>
</reference>
<dbReference type="PANTHER" id="PTHR11102:SF160">
    <property type="entry name" value="ERAD-ASSOCIATED E3 UBIQUITIN-PROTEIN LIGASE COMPONENT HRD3"/>
    <property type="match status" value="1"/>
</dbReference>
<organism evidence="1 2">
    <name type="scientific">Acinetobacter bereziniae</name>
    <name type="common">Acinetobacter genomosp. 10</name>
    <dbReference type="NCBI Taxonomy" id="106648"/>
    <lineage>
        <taxon>Bacteria</taxon>
        <taxon>Pseudomonadati</taxon>
        <taxon>Pseudomonadota</taxon>
        <taxon>Gammaproteobacteria</taxon>
        <taxon>Moraxellales</taxon>
        <taxon>Moraxellaceae</taxon>
        <taxon>Acinetobacter</taxon>
    </lineage>
</organism>
<evidence type="ECO:0000313" key="2">
    <source>
        <dbReference type="Proteomes" id="UP000490535"/>
    </source>
</evidence>
<comment type="caution">
    <text evidence="1">The sequence shown here is derived from an EMBL/GenBank/DDBJ whole genome shotgun (WGS) entry which is preliminary data.</text>
</comment>
<dbReference type="Gene3D" id="1.25.40.10">
    <property type="entry name" value="Tetratricopeptide repeat domain"/>
    <property type="match status" value="1"/>
</dbReference>
<dbReference type="InterPro" id="IPR050767">
    <property type="entry name" value="Sel1_AlgK"/>
</dbReference>
<gene>
    <name evidence="1" type="ORF">GAK29_02061</name>
</gene>
<protein>
    <recommendedName>
        <fullName evidence="3">Sel1 repeat family protein</fullName>
    </recommendedName>
</protein>